<proteinExistence type="predicted"/>
<evidence type="ECO:0000313" key="2">
    <source>
        <dbReference type="EMBL" id="CAB5039308.1"/>
    </source>
</evidence>
<sequence>MPLIISGSLVEPITRAALGAIDVDGGSTSQHAANALQFPST</sequence>
<dbReference type="EMBL" id="CAFBPW010000242">
    <property type="protein sequence ID" value="CAB5039308.1"/>
    <property type="molecule type" value="Genomic_DNA"/>
</dbReference>
<dbReference type="AlphaFoldDB" id="A0A6J7SFN7"/>
<evidence type="ECO:0000313" key="1">
    <source>
        <dbReference type="EMBL" id="CAB4826885.1"/>
    </source>
</evidence>
<accession>A0A6J7SFN7</accession>
<organism evidence="2">
    <name type="scientific">freshwater metagenome</name>
    <dbReference type="NCBI Taxonomy" id="449393"/>
    <lineage>
        <taxon>unclassified sequences</taxon>
        <taxon>metagenomes</taxon>
        <taxon>ecological metagenomes</taxon>
    </lineage>
</organism>
<name>A0A6J7SFN7_9ZZZZ</name>
<reference evidence="2" key="1">
    <citation type="submission" date="2020-05" db="EMBL/GenBank/DDBJ databases">
        <authorList>
            <person name="Chiriac C."/>
            <person name="Salcher M."/>
            <person name="Ghai R."/>
            <person name="Kavagutti S V."/>
        </authorList>
    </citation>
    <scope>NUCLEOTIDE SEQUENCE</scope>
</reference>
<gene>
    <name evidence="1" type="ORF">UFOPK3046_02083</name>
    <name evidence="2" type="ORF">UFOPK4173_01662</name>
</gene>
<protein>
    <submittedName>
        <fullName evidence="2">Unannotated protein</fullName>
    </submittedName>
</protein>
<dbReference type="EMBL" id="CAFAAQ010000291">
    <property type="protein sequence ID" value="CAB4826885.1"/>
    <property type="molecule type" value="Genomic_DNA"/>
</dbReference>